<keyword evidence="7" id="KW-0472">Membrane</keyword>
<keyword evidence="7" id="KW-1133">Transmembrane helix</keyword>
<dbReference type="PROSITE" id="PS00108">
    <property type="entry name" value="PROTEIN_KINASE_ST"/>
    <property type="match status" value="1"/>
</dbReference>
<dbReference type="Pfam" id="PF00069">
    <property type="entry name" value="Pkinase"/>
    <property type="match status" value="1"/>
</dbReference>
<dbReference type="InterPro" id="IPR000719">
    <property type="entry name" value="Prot_kinase_dom"/>
</dbReference>
<accession>A0AAU1ZRA2</accession>
<feature type="transmembrane region" description="Helical" evidence="7">
    <location>
        <begin position="539"/>
        <end position="563"/>
    </location>
</feature>
<feature type="region of interest" description="Disordered" evidence="6">
    <location>
        <begin position="294"/>
        <end position="439"/>
    </location>
</feature>
<dbReference type="GO" id="GO:0005524">
    <property type="term" value="F:ATP binding"/>
    <property type="evidence" value="ECO:0007669"/>
    <property type="project" value="UniProtKB-UniRule"/>
</dbReference>
<evidence type="ECO:0000259" key="8">
    <source>
        <dbReference type="PROSITE" id="PS50011"/>
    </source>
</evidence>
<feature type="compositionally biased region" description="Basic and acidic residues" evidence="6">
    <location>
        <begin position="294"/>
        <end position="305"/>
    </location>
</feature>
<organism evidence="9">
    <name type="scientific">Streptomyces sp. NBC_00093</name>
    <dbReference type="NCBI Taxonomy" id="2975649"/>
    <lineage>
        <taxon>Bacteria</taxon>
        <taxon>Bacillati</taxon>
        <taxon>Actinomycetota</taxon>
        <taxon>Actinomycetes</taxon>
        <taxon>Kitasatosporales</taxon>
        <taxon>Streptomycetaceae</taxon>
        <taxon>Streptomyces</taxon>
    </lineage>
</organism>
<dbReference type="Gene3D" id="1.10.510.10">
    <property type="entry name" value="Transferase(Phosphotransferase) domain 1"/>
    <property type="match status" value="1"/>
</dbReference>
<dbReference type="AlphaFoldDB" id="A0AAU1ZRA2"/>
<dbReference type="SUPFAM" id="SSF56112">
    <property type="entry name" value="Protein kinase-like (PK-like)"/>
    <property type="match status" value="1"/>
</dbReference>
<dbReference type="PROSITE" id="PS00107">
    <property type="entry name" value="PROTEIN_KINASE_ATP"/>
    <property type="match status" value="1"/>
</dbReference>
<dbReference type="GO" id="GO:0004674">
    <property type="term" value="F:protein serine/threonine kinase activity"/>
    <property type="evidence" value="ECO:0007669"/>
    <property type="project" value="UniProtKB-KW"/>
</dbReference>
<dbReference type="PROSITE" id="PS50011">
    <property type="entry name" value="PROTEIN_KINASE_DOM"/>
    <property type="match status" value="1"/>
</dbReference>
<keyword evidence="7" id="KW-0812">Transmembrane</keyword>
<reference evidence="9" key="1">
    <citation type="submission" date="2022-10" db="EMBL/GenBank/DDBJ databases">
        <title>The complete genomes of actinobacterial strains from the NBC collection.</title>
        <authorList>
            <person name="Joergensen T.S."/>
            <person name="Alvarez Arevalo M."/>
            <person name="Sterndorff E.B."/>
            <person name="Faurdal D."/>
            <person name="Vuksanovic O."/>
            <person name="Mourched A.-S."/>
            <person name="Charusanti P."/>
            <person name="Shaw S."/>
            <person name="Blin K."/>
            <person name="Weber T."/>
        </authorList>
    </citation>
    <scope>NUCLEOTIDE SEQUENCE</scope>
    <source>
        <strain evidence="9">NBC_00093</strain>
    </source>
</reference>
<dbReference type="PANTHER" id="PTHR43289">
    <property type="entry name" value="MITOGEN-ACTIVATED PROTEIN KINASE KINASE KINASE 20-RELATED"/>
    <property type="match status" value="1"/>
</dbReference>
<evidence type="ECO:0000256" key="5">
    <source>
        <dbReference type="PROSITE-ProRule" id="PRU10141"/>
    </source>
</evidence>
<proteinExistence type="predicted"/>
<evidence type="ECO:0000256" key="2">
    <source>
        <dbReference type="ARBA" id="ARBA00022741"/>
    </source>
</evidence>
<evidence type="ECO:0000256" key="3">
    <source>
        <dbReference type="ARBA" id="ARBA00022777"/>
    </source>
</evidence>
<feature type="compositionally biased region" description="Pro residues" evidence="6">
    <location>
        <begin position="384"/>
        <end position="394"/>
    </location>
</feature>
<dbReference type="InterPro" id="IPR011009">
    <property type="entry name" value="Kinase-like_dom_sf"/>
</dbReference>
<keyword evidence="1" id="KW-0808">Transferase</keyword>
<protein>
    <submittedName>
        <fullName evidence="9">Serine/threonine protein kinase</fullName>
    </submittedName>
</protein>
<keyword evidence="9" id="KW-0723">Serine/threonine-protein kinase</keyword>
<feature type="transmembrane region" description="Helical" evidence="7">
    <location>
        <begin position="583"/>
        <end position="608"/>
    </location>
</feature>
<feature type="transmembrane region" description="Helical" evidence="7">
    <location>
        <begin position="509"/>
        <end position="527"/>
    </location>
</feature>
<gene>
    <name evidence="9" type="ORF">OHA22_00345</name>
</gene>
<dbReference type="CDD" id="cd14014">
    <property type="entry name" value="STKc_PknB_like"/>
    <property type="match status" value="1"/>
</dbReference>
<dbReference type="SMART" id="SM00220">
    <property type="entry name" value="S_TKc"/>
    <property type="match status" value="1"/>
</dbReference>
<dbReference type="EMBL" id="CP108222">
    <property type="protein sequence ID" value="WTT14069.1"/>
    <property type="molecule type" value="Genomic_DNA"/>
</dbReference>
<evidence type="ECO:0000256" key="6">
    <source>
        <dbReference type="SAM" id="MobiDB-lite"/>
    </source>
</evidence>
<dbReference type="InterPro" id="IPR017441">
    <property type="entry name" value="Protein_kinase_ATP_BS"/>
</dbReference>
<feature type="compositionally biased region" description="Low complexity" evidence="6">
    <location>
        <begin position="307"/>
        <end position="340"/>
    </location>
</feature>
<dbReference type="Gene3D" id="3.30.200.20">
    <property type="entry name" value="Phosphorylase Kinase, domain 1"/>
    <property type="match status" value="1"/>
</dbReference>
<keyword evidence="3 9" id="KW-0418">Kinase</keyword>
<feature type="compositionally biased region" description="Low complexity" evidence="6">
    <location>
        <begin position="429"/>
        <end position="439"/>
    </location>
</feature>
<feature type="domain" description="Protein kinase" evidence="8">
    <location>
        <begin position="12"/>
        <end position="262"/>
    </location>
</feature>
<keyword evidence="2 5" id="KW-0547">Nucleotide-binding</keyword>
<evidence type="ECO:0000256" key="4">
    <source>
        <dbReference type="ARBA" id="ARBA00022840"/>
    </source>
</evidence>
<evidence type="ECO:0000313" key="9">
    <source>
        <dbReference type="EMBL" id="WTT14069.1"/>
    </source>
</evidence>
<feature type="binding site" evidence="5">
    <location>
        <position position="40"/>
    </location>
    <ligand>
        <name>ATP</name>
        <dbReference type="ChEBI" id="CHEBI:30616"/>
    </ligand>
</feature>
<feature type="compositionally biased region" description="Low complexity" evidence="6">
    <location>
        <begin position="357"/>
        <end position="370"/>
    </location>
</feature>
<name>A0AAU1ZRA2_9ACTN</name>
<dbReference type="PANTHER" id="PTHR43289:SF34">
    <property type="entry name" value="SERINE_THREONINE-PROTEIN KINASE YBDM-RELATED"/>
    <property type="match status" value="1"/>
</dbReference>
<sequence length="634" mass="67160">MADDDPRQVGEYELLRRLGVGGMGRVYLGRSPTGQWIAVKMVRAEWADTPGFRQRFEREVRASLAVSGPGTVQALTSDPAAPVPWLASDYVPGPSLDEAVRGHGPLPGSALWRLLLGLAEALGTVHACGLVHRDLKPANVLLSSDGPLLIDFGIARAAEDAALTRTGFPIGTPGYMSPEQLRGRGRGWEIGGASDVFSLGVVLAFSATGRNPFGSGAGVDYRIVHEEPDLSGVPDDLAAVVRECLAKDPGHRPSLEELRAWTEEHGTDTAHWPPASIASEIARRSEHLLGLEAADRDAGPGHDGGRVPPSTVAVPPTEAVPPTTAVSPTADLPTATAVPAVPVPPPVREDSTTVDLPTATATPSAPSDASVTLDPPARVEPPTAIAPPAGPAPPTGFGSRPGFTAPTHSSPPPPTRAPSSRRPSKEARAPTGTAPASGPAEQVWIAPWVRSWALGHPLLSLFGLLPMSVLLVAGPGLKAQAREHPTTDKDSRWWQELHHWAMNDDGWRVPWMVVLIVALVALQYFRARLERCSVHGIRTWTAATGGFWLLWSVMVPQTMFWVMGAGDAGEEELLSDWLVNTVNVTWCALLAITLAAPFTAVAGVIRVLRGFFGDVGRPQWPPVVAGMGRHSSHG</sequence>
<dbReference type="InterPro" id="IPR008271">
    <property type="entry name" value="Ser/Thr_kinase_AS"/>
</dbReference>
<evidence type="ECO:0000256" key="1">
    <source>
        <dbReference type="ARBA" id="ARBA00022679"/>
    </source>
</evidence>
<evidence type="ECO:0000256" key="7">
    <source>
        <dbReference type="SAM" id="Phobius"/>
    </source>
</evidence>
<keyword evidence="4 5" id="KW-0067">ATP-binding</keyword>